<gene>
    <name evidence="8" type="ORF">CA264_03400</name>
</gene>
<dbReference type="InterPro" id="IPR039425">
    <property type="entry name" value="RNA_pol_sigma-70-like"/>
</dbReference>
<name>A0A1X9YNX7_9BACT</name>
<evidence type="ECO:0000256" key="3">
    <source>
        <dbReference type="ARBA" id="ARBA00023082"/>
    </source>
</evidence>
<dbReference type="Proteomes" id="UP000266292">
    <property type="component" value="Chromosome"/>
</dbReference>
<dbReference type="PANTHER" id="PTHR43133">
    <property type="entry name" value="RNA POLYMERASE ECF-TYPE SIGMA FACTO"/>
    <property type="match status" value="1"/>
</dbReference>
<evidence type="ECO:0000259" key="6">
    <source>
        <dbReference type="Pfam" id="PF04542"/>
    </source>
</evidence>
<evidence type="ECO:0000313" key="9">
    <source>
        <dbReference type="Proteomes" id="UP000266292"/>
    </source>
</evidence>
<organism evidence="8 9">
    <name type="scientific">Pontibacter actiniarum</name>
    <dbReference type="NCBI Taxonomy" id="323450"/>
    <lineage>
        <taxon>Bacteria</taxon>
        <taxon>Pseudomonadati</taxon>
        <taxon>Bacteroidota</taxon>
        <taxon>Cytophagia</taxon>
        <taxon>Cytophagales</taxon>
        <taxon>Hymenobacteraceae</taxon>
        <taxon>Pontibacter</taxon>
    </lineage>
</organism>
<dbReference type="Pfam" id="PF08281">
    <property type="entry name" value="Sigma70_r4_2"/>
    <property type="match status" value="1"/>
</dbReference>
<keyword evidence="5" id="KW-0804">Transcription</keyword>
<dbReference type="OrthoDB" id="9784272at2"/>
<sequence>MSGTKFDGEGEQYLIEALQQGNREVLGQLYDAYAPVMLGVISRIVEDAEVAEEVLQETFVAVWSRIEVYDYSRNRFLTWALAIARGMALEAVKAGKCNSLKKAAAKPAPEGAQAGKPQNQGESPLCHLEPQERAVLELIYLKGRSCPEAAAALGITEQKLRQTLQKAFIHLKAGKPA</sequence>
<dbReference type="AlphaFoldDB" id="A0A1X9YNX7"/>
<evidence type="ECO:0008006" key="10">
    <source>
        <dbReference type="Google" id="ProtNLM"/>
    </source>
</evidence>
<dbReference type="EMBL" id="CP021235">
    <property type="protein sequence ID" value="ARS34565.1"/>
    <property type="molecule type" value="Genomic_DNA"/>
</dbReference>
<evidence type="ECO:0000313" key="8">
    <source>
        <dbReference type="EMBL" id="ARS34565.1"/>
    </source>
</evidence>
<dbReference type="KEGG" id="pact:CA264_03400"/>
<dbReference type="PANTHER" id="PTHR43133:SF8">
    <property type="entry name" value="RNA POLYMERASE SIGMA FACTOR HI_1459-RELATED"/>
    <property type="match status" value="1"/>
</dbReference>
<comment type="similarity">
    <text evidence="1">Belongs to the sigma-70 factor family. ECF subfamily.</text>
</comment>
<dbReference type="GO" id="GO:0006352">
    <property type="term" value="P:DNA-templated transcription initiation"/>
    <property type="evidence" value="ECO:0007669"/>
    <property type="project" value="InterPro"/>
</dbReference>
<dbReference type="InterPro" id="IPR013325">
    <property type="entry name" value="RNA_pol_sigma_r2"/>
</dbReference>
<dbReference type="GO" id="GO:0003677">
    <property type="term" value="F:DNA binding"/>
    <property type="evidence" value="ECO:0007669"/>
    <property type="project" value="UniProtKB-KW"/>
</dbReference>
<dbReference type="NCBIfam" id="TIGR02937">
    <property type="entry name" value="sigma70-ECF"/>
    <property type="match status" value="1"/>
</dbReference>
<dbReference type="SUPFAM" id="SSF88659">
    <property type="entry name" value="Sigma3 and sigma4 domains of RNA polymerase sigma factors"/>
    <property type="match status" value="1"/>
</dbReference>
<accession>A0A1X9YNX7</accession>
<dbReference type="Pfam" id="PF04542">
    <property type="entry name" value="Sigma70_r2"/>
    <property type="match status" value="1"/>
</dbReference>
<dbReference type="InterPro" id="IPR013249">
    <property type="entry name" value="RNA_pol_sigma70_r4_t2"/>
</dbReference>
<evidence type="ECO:0000256" key="4">
    <source>
        <dbReference type="ARBA" id="ARBA00023125"/>
    </source>
</evidence>
<dbReference type="SUPFAM" id="SSF88946">
    <property type="entry name" value="Sigma2 domain of RNA polymerase sigma factors"/>
    <property type="match status" value="1"/>
</dbReference>
<proteinExistence type="inferred from homology"/>
<evidence type="ECO:0000256" key="1">
    <source>
        <dbReference type="ARBA" id="ARBA00010641"/>
    </source>
</evidence>
<evidence type="ECO:0000256" key="5">
    <source>
        <dbReference type="ARBA" id="ARBA00023163"/>
    </source>
</evidence>
<protein>
    <recommendedName>
        <fullName evidence="10">RNA polymerase subunit sigma-70</fullName>
    </recommendedName>
</protein>
<dbReference type="Gene3D" id="1.10.10.10">
    <property type="entry name" value="Winged helix-like DNA-binding domain superfamily/Winged helix DNA-binding domain"/>
    <property type="match status" value="1"/>
</dbReference>
<dbReference type="InterPro" id="IPR014284">
    <property type="entry name" value="RNA_pol_sigma-70_dom"/>
</dbReference>
<keyword evidence="2" id="KW-0805">Transcription regulation</keyword>
<dbReference type="Gene3D" id="1.10.1740.10">
    <property type="match status" value="1"/>
</dbReference>
<keyword evidence="9" id="KW-1185">Reference proteome</keyword>
<reference evidence="9" key="1">
    <citation type="submission" date="2017-05" db="EMBL/GenBank/DDBJ databases">
        <authorList>
            <person name="Ray J."/>
            <person name="Price M."/>
            <person name="Deutschbauer A."/>
        </authorList>
    </citation>
    <scope>NUCLEOTIDE SEQUENCE [LARGE SCALE GENOMIC DNA]</scope>
    <source>
        <strain evidence="9">DSM 19842</strain>
    </source>
</reference>
<feature type="domain" description="RNA polymerase sigma factor 70 region 4 type 2" evidence="7">
    <location>
        <begin position="125"/>
        <end position="171"/>
    </location>
</feature>
<evidence type="ECO:0000256" key="2">
    <source>
        <dbReference type="ARBA" id="ARBA00023015"/>
    </source>
</evidence>
<dbReference type="GO" id="GO:0016987">
    <property type="term" value="F:sigma factor activity"/>
    <property type="evidence" value="ECO:0007669"/>
    <property type="project" value="UniProtKB-KW"/>
</dbReference>
<dbReference type="RefSeq" id="WP_025604605.1">
    <property type="nucleotide sequence ID" value="NZ_CP021235.1"/>
</dbReference>
<keyword evidence="3" id="KW-0731">Sigma factor</keyword>
<dbReference type="InterPro" id="IPR007627">
    <property type="entry name" value="RNA_pol_sigma70_r2"/>
</dbReference>
<keyword evidence="4" id="KW-0238">DNA-binding</keyword>
<evidence type="ECO:0000259" key="7">
    <source>
        <dbReference type="Pfam" id="PF08281"/>
    </source>
</evidence>
<feature type="domain" description="RNA polymerase sigma-70 region 2" evidence="6">
    <location>
        <begin position="29"/>
        <end position="93"/>
    </location>
</feature>
<dbReference type="STRING" id="709015.GCA_000472485_00673"/>
<dbReference type="InterPro" id="IPR013324">
    <property type="entry name" value="RNA_pol_sigma_r3/r4-like"/>
</dbReference>
<dbReference type="InterPro" id="IPR036388">
    <property type="entry name" value="WH-like_DNA-bd_sf"/>
</dbReference>